<evidence type="ECO:0000256" key="12">
    <source>
        <dbReference type="ARBA" id="ARBA00023253"/>
    </source>
</evidence>
<evidence type="ECO:0000256" key="1">
    <source>
        <dbReference type="ARBA" id="ARBA00004240"/>
    </source>
</evidence>
<proteinExistence type="inferred from homology"/>
<dbReference type="PANTHER" id="PTHR13398:SF0">
    <property type="entry name" value="GDP-FUCOSE PROTEIN O-FUCOSYLTRANSFERASE 2"/>
    <property type="match status" value="1"/>
</dbReference>
<evidence type="ECO:0000256" key="11">
    <source>
        <dbReference type="ARBA" id="ARBA00023180"/>
    </source>
</evidence>
<comment type="catalytic activity">
    <reaction evidence="17">
        <text>L-threonyl-[protein] + GDP-beta-L-fucose = 3-O-(alpha-L-fucosyl)-L-threonyl-[protein] + GDP + H(+)</text>
        <dbReference type="Rhea" id="RHEA:70491"/>
        <dbReference type="Rhea" id="RHEA-COMP:11060"/>
        <dbReference type="Rhea" id="RHEA-COMP:17915"/>
        <dbReference type="ChEBI" id="CHEBI:15378"/>
        <dbReference type="ChEBI" id="CHEBI:30013"/>
        <dbReference type="ChEBI" id="CHEBI:57273"/>
        <dbReference type="ChEBI" id="CHEBI:58189"/>
        <dbReference type="ChEBI" id="CHEBI:189631"/>
        <dbReference type="EC" id="2.4.1.221"/>
    </reaction>
    <physiologicalReaction direction="left-to-right" evidence="17">
        <dbReference type="Rhea" id="RHEA:70492"/>
    </physiologicalReaction>
</comment>
<protein>
    <recommendedName>
        <fullName evidence="15">GDP-fucose protein O-fucosyltransferase 2</fullName>
        <ecNumber evidence="4">2.4.1.221</ecNumber>
    </recommendedName>
    <alternativeName>
        <fullName evidence="16">Peptide-O-fucosyltransferase 2</fullName>
    </alternativeName>
</protein>
<dbReference type="FunFam" id="3.40.50.11350:FF:000002">
    <property type="entry name" value="GDP-fucose protein O-fucosyltransferase 2"/>
    <property type="match status" value="1"/>
</dbReference>
<evidence type="ECO:0000313" key="21">
    <source>
        <dbReference type="WBParaSite" id="SSTP_0000009300.1"/>
    </source>
</evidence>
<evidence type="ECO:0000256" key="14">
    <source>
        <dbReference type="ARBA" id="ARBA00025803"/>
    </source>
</evidence>
<dbReference type="Proteomes" id="UP000035681">
    <property type="component" value="Unplaced"/>
</dbReference>
<evidence type="ECO:0000256" key="2">
    <source>
        <dbReference type="ARBA" id="ARBA00004555"/>
    </source>
</evidence>
<evidence type="ECO:0000256" key="6">
    <source>
        <dbReference type="ARBA" id="ARBA00022679"/>
    </source>
</evidence>
<evidence type="ECO:0000256" key="5">
    <source>
        <dbReference type="ARBA" id="ARBA00022676"/>
    </source>
</evidence>
<dbReference type="CDD" id="cd11298">
    <property type="entry name" value="O-FucT-2"/>
    <property type="match status" value="1"/>
</dbReference>
<evidence type="ECO:0000256" key="18">
    <source>
        <dbReference type="ARBA" id="ARBA00048647"/>
    </source>
</evidence>
<dbReference type="InterPro" id="IPR045130">
    <property type="entry name" value="OFUT2-like"/>
</dbReference>
<dbReference type="EC" id="2.4.1.221" evidence="4"/>
<dbReference type="GO" id="GO:0005794">
    <property type="term" value="C:Golgi apparatus"/>
    <property type="evidence" value="ECO:0007669"/>
    <property type="project" value="UniProtKB-SubCell"/>
</dbReference>
<evidence type="ECO:0000256" key="10">
    <source>
        <dbReference type="ARBA" id="ARBA00023157"/>
    </source>
</evidence>
<keyword evidence="6" id="KW-0808">Transferase</keyword>
<evidence type="ECO:0000256" key="16">
    <source>
        <dbReference type="ARBA" id="ARBA00033083"/>
    </source>
</evidence>
<dbReference type="GO" id="GO:0046922">
    <property type="term" value="F:peptide-O-fucosyltransferase activity"/>
    <property type="evidence" value="ECO:0007669"/>
    <property type="project" value="UniProtKB-EC"/>
</dbReference>
<keyword evidence="11" id="KW-0325">Glycoprotein</keyword>
<keyword evidence="20" id="KW-1185">Reference proteome</keyword>
<sequence>MGCSVFILIFIHFISILHHSTGDVTISKIDKGKFSLSDKKYILYDVNYGEGFNLRRDVYLRIANTVRVLRENGHNYVLVLPPFGRLYHWRKGESQMGWKNFFDIKSLQRFIPTIDFEDFLVEEGGSVKIDLILYLQPYKEGWGSHFEIKYDERECIENNYYHYIDNKWYGWFFGYEDDVVGKKFTCLSIQGQSSTLSNAISRSYGDNRIVFVDRTETILHDVFGDVFYWKARRSMRYAEHLIEYGGIFRRETFNSTDENDKTIMGDDWRLVKKHHGDAIGGNYICVHWRRGDFVKSHAKDIPSIKGATDQVKKFAKKYRLNKVFLSSDCDDNEWKKFKSEINNELEVYRYQNETLSDGGVSIIDQYICSHGRAFIGSYVSTFSYRIHEDREIMGFLPETTFNRLCPDDDLHCEQPTKWLIKYS</sequence>
<dbReference type="WBParaSite" id="SSTP_0000009300.1">
    <property type="protein sequence ID" value="SSTP_0000009300.1"/>
    <property type="gene ID" value="SSTP_0000009300"/>
</dbReference>
<evidence type="ECO:0000256" key="7">
    <source>
        <dbReference type="ARBA" id="ARBA00022729"/>
    </source>
</evidence>
<dbReference type="GO" id="GO:0005783">
    <property type="term" value="C:endoplasmic reticulum"/>
    <property type="evidence" value="ECO:0007669"/>
    <property type="project" value="UniProtKB-SubCell"/>
</dbReference>
<dbReference type="AlphaFoldDB" id="A0A0K0DS84"/>
<keyword evidence="12" id="KW-0294">Fucose metabolism</keyword>
<comment type="similarity">
    <text evidence="14">Belongs to the glycosyltransferase 68 family.</text>
</comment>
<comment type="catalytic activity">
    <reaction evidence="18">
        <text>L-seryl-[protein] + GDP-beta-L-fucose = 3-O-(alpha-L-fucosyl)-L-seryl-[protein] + GDP + H(+)</text>
        <dbReference type="Rhea" id="RHEA:63644"/>
        <dbReference type="Rhea" id="RHEA-COMP:9863"/>
        <dbReference type="Rhea" id="RHEA-COMP:17914"/>
        <dbReference type="ChEBI" id="CHEBI:15378"/>
        <dbReference type="ChEBI" id="CHEBI:29999"/>
        <dbReference type="ChEBI" id="CHEBI:57273"/>
        <dbReference type="ChEBI" id="CHEBI:58189"/>
        <dbReference type="ChEBI" id="CHEBI:189632"/>
        <dbReference type="EC" id="2.4.1.221"/>
    </reaction>
    <physiologicalReaction direction="left-to-right" evidence="18">
        <dbReference type="Rhea" id="RHEA:63645"/>
    </physiologicalReaction>
</comment>
<evidence type="ECO:0000313" key="20">
    <source>
        <dbReference type="Proteomes" id="UP000035681"/>
    </source>
</evidence>
<feature type="signal peptide" evidence="19">
    <location>
        <begin position="1"/>
        <end position="22"/>
    </location>
</feature>
<evidence type="ECO:0000256" key="15">
    <source>
        <dbReference type="ARBA" id="ARBA00026232"/>
    </source>
</evidence>
<keyword evidence="9" id="KW-0333">Golgi apparatus</keyword>
<evidence type="ECO:0000256" key="17">
    <source>
        <dbReference type="ARBA" id="ARBA00047273"/>
    </source>
</evidence>
<dbReference type="Gene3D" id="3.40.50.11350">
    <property type="match status" value="1"/>
</dbReference>
<dbReference type="Gene3D" id="3.40.50.11340">
    <property type="match status" value="1"/>
</dbReference>
<dbReference type="Pfam" id="PF10250">
    <property type="entry name" value="O-FucT"/>
    <property type="match status" value="1"/>
</dbReference>
<keyword evidence="5" id="KW-0328">Glycosyltransferase</keyword>
<keyword evidence="7 19" id="KW-0732">Signal</keyword>
<comment type="subcellular location">
    <subcellularLocation>
        <location evidence="1">Endoplasmic reticulum</location>
    </subcellularLocation>
    <subcellularLocation>
        <location evidence="2">Golgi apparatus</location>
    </subcellularLocation>
</comment>
<dbReference type="WBParaSite" id="TCONS_00010048.p1">
    <property type="protein sequence ID" value="TCONS_00010048.p1"/>
    <property type="gene ID" value="XLOC_007744"/>
</dbReference>
<keyword evidence="8" id="KW-0256">Endoplasmic reticulum</keyword>
<organism evidence="21">
    <name type="scientific">Strongyloides stercoralis</name>
    <name type="common">Threadworm</name>
    <dbReference type="NCBI Taxonomy" id="6248"/>
    <lineage>
        <taxon>Eukaryota</taxon>
        <taxon>Metazoa</taxon>
        <taxon>Ecdysozoa</taxon>
        <taxon>Nematoda</taxon>
        <taxon>Chromadorea</taxon>
        <taxon>Rhabditida</taxon>
        <taxon>Tylenchina</taxon>
        <taxon>Panagrolaimomorpha</taxon>
        <taxon>Strongyloidoidea</taxon>
        <taxon>Strongyloididae</taxon>
        <taxon>Strongyloides</taxon>
    </lineage>
</organism>
<keyword evidence="10" id="KW-1015">Disulfide bond</keyword>
<dbReference type="InterPro" id="IPR019378">
    <property type="entry name" value="GDP-Fuc_O-FucTrfase"/>
</dbReference>
<evidence type="ECO:0000256" key="13">
    <source>
        <dbReference type="ARBA" id="ARBA00023277"/>
    </source>
</evidence>
<feature type="chain" id="PRO_5005326927" description="GDP-fucose protein O-fucosyltransferase 2" evidence="19">
    <location>
        <begin position="23"/>
        <end position="423"/>
    </location>
</feature>
<accession>A0A0K0DS84</accession>
<keyword evidence="13" id="KW-0119">Carbohydrate metabolism</keyword>
<dbReference type="GO" id="GO:0006004">
    <property type="term" value="P:fucose metabolic process"/>
    <property type="evidence" value="ECO:0007669"/>
    <property type="project" value="UniProtKB-KW"/>
</dbReference>
<evidence type="ECO:0000256" key="9">
    <source>
        <dbReference type="ARBA" id="ARBA00023034"/>
    </source>
</evidence>
<evidence type="ECO:0000256" key="8">
    <source>
        <dbReference type="ARBA" id="ARBA00022824"/>
    </source>
</evidence>
<name>A0A0K0DS84_STRER</name>
<dbReference type="STRING" id="6248.A0A0K0DS84"/>
<evidence type="ECO:0000256" key="4">
    <source>
        <dbReference type="ARBA" id="ARBA00012196"/>
    </source>
</evidence>
<evidence type="ECO:0000256" key="3">
    <source>
        <dbReference type="ARBA" id="ARBA00004922"/>
    </source>
</evidence>
<dbReference type="PANTHER" id="PTHR13398">
    <property type="entry name" value="GDP-FUCOSE PROTEIN O-FUCOSYLTRANSFERASE 2"/>
    <property type="match status" value="1"/>
</dbReference>
<comment type="pathway">
    <text evidence="3">Protein modification; protein glycosylation.</text>
</comment>
<evidence type="ECO:0000256" key="19">
    <source>
        <dbReference type="SAM" id="SignalP"/>
    </source>
</evidence>
<reference evidence="21" key="1">
    <citation type="submission" date="2015-08" db="UniProtKB">
        <authorList>
            <consortium name="WormBaseParasite"/>
        </authorList>
    </citation>
    <scope>IDENTIFICATION</scope>
</reference>